<dbReference type="KEGG" id="osn:115229281"/>
<dbReference type="Proteomes" id="UP000515154">
    <property type="component" value="Unplaced"/>
</dbReference>
<proteinExistence type="predicted"/>
<evidence type="ECO:0000313" key="7">
    <source>
        <dbReference type="Proteomes" id="UP000515154"/>
    </source>
</evidence>
<dbReference type="PANTHER" id="PTHR10131">
    <property type="entry name" value="TNF RECEPTOR ASSOCIATED FACTOR"/>
    <property type="match status" value="1"/>
</dbReference>
<dbReference type="Pfam" id="PF13445">
    <property type="entry name" value="zf-RING_UBOX"/>
    <property type="match status" value="1"/>
</dbReference>
<name>A0A6P7U3N0_9MOLL</name>
<evidence type="ECO:0000256" key="1">
    <source>
        <dbReference type="ARBA" id="ARBA00022723"/>
    </source>
</evidence>
<feature type="compositionally biased region" description="Low complexity" evidence="5">
    <location>
        <begin position="357"/>
        <end position="371"/>
    </location>
</feature>
<organism evidence="7 8">
    <name type="scientific">Octopus sinensis</name>
    <name type="common">East Asian common octopus</name>
    <dbReference type="NCBI Taxonomy" id="2607531"/>
    <lineage>
        <taxon>Eukaryota</taxon>
        <taxon>Metazoa</taxon>
        <taxon>Spiralia</taxon>
        <taxon>Lophotrochozoa</taxon>
        <taxon>Mollusca</taxon>
        <taxon>Cephalopoda</taxon>
        <taxon>Coleoidea</taxon>
        <taxon>Octopodiformes</taxon>
        <taxon>Octopoda</taxon>
        <taxon>Incirrata</taxon>
        <taxon>Octopodidae</taxon>
        <taxon>Octopus</taxon>
    </lineage>
</organism>
<dbReference type="GO" id="GO:0008270">
    <property type="term" value="F:zinc ion binding"/>
    <property type="evidence" value="ECO:0007669"/>
    <property type="project" value="UniProtKB-KW"/>
</dbReference>
<dbReference type="InterPro" id="IPR001841">
    <property type="entry name" value="Znf_RING"/>
</dbReference>
<reference evidence="8" key="1">
    <citation type="submission" date="2025-08" db="UniProtKB">
        <authorList>
            <consortium name="RefSeq"/>
        </authorList>
    </citation>
    <scope>IDENTIFICATION</scope>
</reference>
<dbReference type="Gene3D" id="3.30.40.10">
    <property type="entry name" value="Zinc/RING finger domain, C3HC4 (zinc finger)"/>
    <property type="match status" value="1"/>
</dbReference>
<dbReference type="PROSITE" id="PS50089">
    <property type="entry name" value="ZF_RING_2"/>
    <property type="match status" value="1"/>
</dbReference>
<dbReference type="SUPFAM" id="SSF57850">
    <property type="entry name" value="RING/U-box"/>
    <property type="match status" value="1"/>
</dbReference>
<evidence type="ECO:0000313" key="8">
    <source>
        <dbReference type="RefSeq" id="XP_029655521.1"/>
    </source>
</evidence>
<accession>A0A6P7U3N0</accession>
<dbReference type="PANTHER" id="PTHR10131:SF94">
    <property type="entry name" value="TNF RECEPTOR-ASSOCIATED FACTOR 4"/>
    <property type="match status" value="1"/>
</dbReference>
<evidence type="ECO:0000256" key="2">
    <source>
        <dbReference type="ARBA" id="ARBA00022771"/>
    </source>
</evidence>
<protein>
    <submittedName>
        <fullName evidence="8">Uncharacterized protein LOC115229281</fullName>
    </submittedName>
</protein>
<feature type="compositionally biased region" description="Polar residues" evidence="5">
    <location>
        <begin position="346"/>
        <end position="356"/>
    </location>
</feature>
<keyword evidence="2 4" id="KW-0863">Zinc-finger</keyword>
<evidence type="ECO:0000256" key="4">
    <source>
        <dbReference type="PROSITE-ProRule" id="PRU00175"/>
    </source>
</evidence>
<dbReference type="RefSeq" id="XP_029655521.1">
    <property type="nucleotide sequence ID" value="XM_029799661.1"/>
</dbReference>
<feature type="region of interest" description="Disordered" evidence="5">
    <location>
        <begin position="346"/>
        <end position="371"/>
    </location>
</feature>
<dbReference type="AlphaFoldDB" id="A0A6P7U3N0"/>
<sequence length="403" mass="45820">MLNDDPSQNSSLLENEIPKVIPGGYFWELFMPEISPFYQDQYSCSICYLVLRDPYKCQNNHLFCKSCLHNWIMTDNKRSLECPVCRDVGPFLEDSKIKSELENHPTACMANECPWVGKLSEYGLHNHGRIEAEGRQVPDLSKTINHERLKKERADDFITEDRIVSMMSVIYADIEHRRRRIENIRLGRNDYTNDQLGDIQLLHDRLLSLRRNIDTFFGQSDSYPLWTRITHVPSNSEVSSGPASEVEAYEPVEFVHASPEFSEVGDRGDMSSLGDVPSFSSEFELSDGNSDILAETEMADLIYRSPSSLDCNLDEINVPGNEEALENVEKVTPTVQTSIPRPISSVSESMATRSQRSQAISPSSALSSNSTAASRLRYNYLSRRFNFGSRESEPADTKRRKLH</sequence>
<gene>
    <name evidence="8" type="primary">LOC115229281</name>
</gene>
<evidence type="ECO:0000256" key="5">
    <source>
        <dbReference type="SAM" id="MobiDB-lite"/>
    </source>
</evidence>
<dbReference type="InterPro" id="IPR013083">
    <property type="entry name" value="Znf_RING/FYVE/PHD"/>
</dbReference>
<evidence type="ECO:0000259" key="6">
    <source>
        <dbReference type="PROSITE" id="PS50089"/>
    </source>
</evidence>
<keyword evidence="3" id="KW-0862">Zinc</keyword>
<keyword evidence="7" id="KW-1185">Reference proteome</keyword>
<keyword evidence="1" id="KW-0479">Metal-binding</keyword>
<feature type="domain" description="RING-type" evidence="6">
    <location>
        <begin position="44"/>
        <end position="86"/>
    </location>
</feature>
<dbReference type="InterPro" id="IPR027370">
    <property type="entry name" value="Znf-RING_euk"/>
</dbReference>
<evidence type="ECO:0000256" key="3">
    <source>
        <dbReference type="ARBA" id="ARBA00022833"/>
    </source>
</evidence>